<comment type="caution">
    <text evidence="1">The sequence shown here is derived from an EMBL/GenBank/DDBJ whole genome shotgun (WGS) entry which is preliminary data.</text>
</comment>
<dbReference type="EMBL" id="CM043042">
    <property type="protein sequence ID" value="KAI4568596.1"/>
    <property type="molecule type" value="Genomic_DNA"/>
</dbReference>
<accession>A0ACB9UGH8</accession>
<dbReference type="Proteomes" id="UP001057279">
    <property type="component" value="Linkage Group LG17"/>
</dbReference>
<protein>
    <submittedName>
        <fullName evidence="1">Uncharacterized protein</fullName>
    </submittedName>
</protein>
<organism evidence="1 2">
    <name type="scientific">Ovis ammon polii x Ovis aries</name>
    <dbReference type="NCBI Taxonomy" id="2918886"/>
    <lineage>
        <taxon>Eukaryota</taxon>
        <taxon>Metazoa</taxon>
        <taxon>Chordata</taxon>
        <taxon>Craniata</taxon>
        <taxon>Vertebrata</taxon>
        <taxon>Euteleostomi</taxon>
        <taxon>Mammalia</taxon>
        <taxon>Eutheria</taxon>
        <taxon>Laurasiatheria</taxon>
        <taxon>Artiodactyla</taxon>
        <taxon>Ruminantia</taxon>
        <taxon>Pecora</taxon>
        <taxon>Bovidae</taxon>
        <taxon>Caprinae</taxon>
        <taxon>Ovis</taxon>
    </lineage>
</organism>
<sequence>METAKSQPTACIVSTATVSGEPEPLKTTGNQRKAEEKGNLGSTWPRFSTRPCLISKKMNNMTFKKSTDIDKVPDLIFYAYISIRICSEGFAPLLNPQEVSQAWQWINSPGWQERSPEWREACPCCSPPFSPAQAEFTGRCYDYLLSCAPLNLIASTKVNSAFSFVLHYELEFDMAEQIPVFPHTLYVSYPDFPSRQILGARKSIFKLRPCSWHPPSSGTKVNLIPETVSRKAVPDWDVLELVSGRDSSGCDILSIWSPVYLSRLIFYPVPTVLPRSLCPHFIKQPPLLDPPQAVTTSLFQERS</sequence>
<reference evidence="1" key="1">
    <citation type="submission" date="2022-03" db="EMBL/GenBank/DDBJ databases">
        <title>Genomic analyses of argali, domestic sheep and their hybrids provide insights into chromosomal evolution, heterosis and genetic basis of agronomic traits.</title>
        <authorList>
            <person name="Li M."/>
        </authorList>
    </citation>
    <scope>NUCLEOTIDE SEQUENCE</scope>
    <source>
        <strain evidence="1">F1 hybrid</strain>
    </source>
</reference>
<proteinExistence type="predicted"/>
<evidence type="ECO:0000313" key="1">
    <source>
        <dbReference type="EMBL" id="KAI4568596.1"/>
    </source>
</evidence>
<evidence type="ECO:0000313" key="2">
    <source>
        <dbReference type="Proteomes" id="UP001057279"/>
    </source>
</evidence>
<name>A0ACB9UGH8_9CETA</name>
<keyword evidence="2" id="KW-1185">Reference proteome</keyword>
<gene>
    <name evidence="1" type="ORF">MJG53_014214</name>
</gene>